<evidence type="ECO:0000256" key="5">
    <source>
        <dbReference type="ARBA" id="ARBA00022839"/>
    </source>
</evidence>
<keyword evidence="6" id="KW-0539">Nucleus</keyword>
<keyword evidence="5" id="KW-0269">Exonuclease</keyword>
<name>A0A5C3KRW4_COPMA</name>
<protein>
    <submittedName>
        <fullName evidence="9">Rexo1 protein</fullName>
    </submittedName>
</protein>
<evidence type="ECO:0000256" key="7">
    <source>
        <dbReference type="SAM" id="MobiDB-lite"/>
    </source>
</evidence>
<gene>
    <name evidence="9" type="ORF">FA15DRAFT_594457</name>
</gene>
<dbReference type="GO" id="GO:0003676">
    <property type="term" value="F:nucleic acid binding"/>
    <property type="evidence" value="ECO:0007669"/>
    <property type="project" value="InterPro"/>
</dbReference>
<dbReference type="OrthoDB" id="8191639at2759"/>
<dbReference type="InterPro" id="IPR034922">
    <property type="entry name" value="REX1-like_exo"/>
</dbReference>
<dbReference type="PANTHER" id="PTHR12801:SF115">
    <property type="entry name" value="FI18136P1-RELATED"/>
    <property type="match status" value="1"/>
</dbReference>
<sequence length="512" mass="56739">MFPSRSRQNFLSIKCPQLETCSRIFCLFSHSPGQNPEPMLKIPVVHSAPPIASTSSQQPPPSLVPTKRSAPLSPAKKGLIKQTEPPRKLQKVARSIPVATAQAVADDGAPILRVIAARSQVPVSNMLKALFEAFKTLYEFLLPSYPALPAEHALKQEAELYGKTTKQTYRVAVIQCLGALKRREKPTAISHLSVGTQDEVHAKEEEQKSYSALQLSRSNLESHVHSVEELAKWGYITEIPEGDGSREPSLEGKVSKCERCGNQFQVKRMEQADECRYHWGKALHMRANGEKIRVYSCCSGPVAEADGCVHGPHVFYESNPEDLHARHAFSFLKPHGGKKDKLEVAAVDCEMIYSTGGMRVARISMVDGSGKEVFDEFIRMDEGVHVIDYNTRFSGVSSENYSTALLTLESARSTLDSLLDSNTILIGHALDNDLKTMRMIHNRCLDTALLFPHRAGPPYRRSLKDLVREKLGKTIQAGSGDANIGHSSLEDASATLDLVKWYLMQEKKRTPP</sequence>
<evidence type="ECO:0000256" key="6">
    <source>
        <dbReference type="ARBA" id="ARBA00023242"/>
    </source>
</evidence>
<dbReference type="STRING" id="230819.A0A5C3KRW4"/>
<dbReference type="EMBL" id="ML210222">
    <property type="protein sequence ID" value="TFK23242.1"/>
    <property type="molecule type" value="Genomic_DNA"/>
</dbReference>
<dbReference type="FunFam" id="3.30.420.10:FF:000031">
    <property type="entry name" value="RNA exonuclease 1"/>
    <property type="match status" value="1"/>
</dbReference>
<dbReference type="GO" id="GO:0010629">
    <property type="term" value="P:negative regulation of gene expression"/>
    <property type="evidence" value="ECO:0007669"/>
    <property type="project" value="UniProtKB-ARBA"/>
</dbReference>
<dbReference type="InterPro" id="IPR036397">
    <property type="entry name" value="RNaseH_sf"/>
</dbReference>
<dbReference type="GO" id="GO:0004527">
    <property type="term" value="F:exonuclease activity"/>
    <property type="evidence" value="ECO:0007669"/>
    <property type="project" value="UniProtKB-KW"/>
</dbReference>
<dbReference type="SUPFAM" id="SSF53098">
    <property type="entry name" value="Ribonuclease H-like"/>
    <property type="match status" value="1"/>
</dbReference>
<comment type="subcellular location">
    <subcellularLocation>
        <location evidence="1">Nucleus</location>
    </subcellularLocation>
</comment>
<dbReference type="GO" id="GO:0005634">
    <property type="term" value="C:nucleus"/>
    <property type="evidence" value="ECO:0007669"/>
    <property type="project" value="UniProtKB-SubCell"/>
</dbReference>
<keyword evidence="4" id="KW-0378">Hydrolase</keyword>
<evidence type="ECO:0000256" key="1">
    <source>
        <dbReference type="ARBA" id="ARBA00004123"/>
    </source>
</evidence>
<dbReference type="Pfam" id="PF00929">
    <property type="entry name" value="RNase_T"/>
    <property type="match status" value="1"/>
</dbReference>
<proteinExistence type="inferred from homology"/>
<comment type="similarity">
    <text evidence="2">Belongs to the REXO1/REXO3 family.</text>
</comment>
<organism evidence="9 10">
    <name type="scientific">Coprinopsis marcescibilis</name>
    <name type="common">Agaric fungus</name>
    <name type="synonym">Psathyrella marcescibilis</name>
    <dbReference type="NCBI Taxonomy" id="230819"/>
    <lineage>
        <taxon>Eukaryota</taxon>
        <taxon>Fungi</taxon>
        <taxon>Dikarya</taxon>
        <taxon>Basidiomycota</taxon>
        <taxon>Agaricomycotina</taxon>
        <taxon>Agaricomycetes</taxon>
        <taxon>Agaricomycetidae</taxon>
        <taxon>Agaricales</taxon>
        <taxon>Agaricineae</taxon>
        <taxon>Psathyrellaceae</taxon>
        <taxon>Coprinopsis</taxon>
    </lineage>
</organism>
<dbReference type="Gene3D" id="3.30.420.10">
    <property type="entry name" value="Ribonuclease H-like superfamily/Ribonuclease H"/>
    <property type="match status" value="1"/>
</dbReference>
<evidence type="ECO:0000256" key="3">
    <source>
        <dbReference type="ARBA" id="ARBA00022722"/>
    </source>
</evidence>
<evidence type="ECO:0000256" key="4">
    <source>
        <dbReference type="ARBA" id="ARBA00022801"/>
    </source>
</evidence>
<feature type="region of interest" description="Disordered" evidence="7">
    <location>
        <begin position="49"/>
        <end position="88"/>
    </location>
</feature>
<feature type="domain" description="Exonuclease" evidence="8">
    <location>
        <begin position="343"/>
        <end position="508"/>
    </location>
</feature>
<keyword evidence="3" id="KW-0540">Nuclease</keyword>
<evidence type="ECO:0000313" key="10">
    <source>
        <dbReference type="Proteomes" id="UP000307440"/>
    </source>
</evidence>
<dbReference type="InterPro" id="IPR012337">
    <property type="entry name" value="RNaseH-like_sf"/>
</dbReference>
<dbReference type="CDD" id="cd06145">
    <property type="entry name" value="REX1_like"/>
    <property type="match status" value="1"/>
</dbReference>
<dbReference type="AlphaFoldDB" id="A0A5C3KRW4"/>
<dbReference type="SMART" id="SM00479">
    <property type="entry name" value="EXOIII"/>
    <property type="match status" value="1"/>
</dbReference>
<dbReference type="InterPro" id="IPR047021">
    <property type="entry name" value="REXO1/3/4-like"/>
</dbReference>
<dbReference type="Proteomes" id="UP000307440">
    <property type="component" value="Unassembled WGS sequence"/>
</dbReference>
<evidence type="ECO:0000259" key="8">
    <source>
        <dbReference type="SMART" id="SM00479"/>
    </source>
</evidence>
<keyword evidence="10" id="KW-1185">Reference proteome</keyword>
<dbReference type="InterPro" id="IPR013520">
    <property type="entry name" value="Ribonucl_H"/>
</dbReference>
<dbReference type="PANTHER" id="PTHR12801">
    <property type="entry name" value="RNA EXONUCLEASE REXO1 / RECO3 FAMILY MEMBER-RELATED"/>
    <property type="match status" value="1"/>
</dbReference>
<reference evidence="9 10" key="1">
    <citation type="journal article" date="2019" name="Nat. Ecol. Evol.">
        <title>Megaphylogeny resolves global patterns of mushroom evolution.</title>
        <authorList>
            <person name="Varga T."/>
            <person name="Krizsan K."/>
            <person name="Foldi C."/>
            <person name="Dima B."/>
            <person name="Sanchez-Garcia M."/>
            <person name="Sanchez-Ramirez S."/>
            <person name="Szollosi G.J."/>
            <person name="Szarkandi J.G."/>
            <person name="Papp V."/>
            <person name="Albert L."/>
            <person name="Andreopoulos W."/>
            <person name="Angelini C."/>
            <person name="Antonin V."/>
            <person name="Barry K.W."/>
            <person name="Bougher N.L."/>
            <person name="Buchanan P."/>
            <person name="Buyck B."/>
            <person name="Bense V."/>
            <person name="Catcheside P."/>
            <person name="Chovatia M."/>
            <person name="Cooper J."/>
            <person name="Damon W."/>
            <person name="Desjardin D."/>
            <person name="Finy P."/>
            <person name="Geml J."/>
            <person name="Haridas S."/>
            <person name="Hughes K."/>
            <person name="Justo A."/>
            <person name="Karasinski D."/>
            <person name="Kautmanova I."/>
            <person name="Kiss B."/>
            <person name="Kocsube S."/>
            <person name="Kotiranta H."/>
            <person name="LaButti K.M."/>
            <person name="Lechner B.E."/>
            <person name="Liimatainen K."/>
            <person name="Lipzen A."/>
            <person name="Lukacs Z."/>
            <person name="Mihaltcheva S."/>
            <person name="Morgado L.N."/>
            <person name="Niskanen T."/>
            <person name="Noordeloos M.E."/>
            <person name="Ohm R.A."/>
            <person name="Ortiz-Santana B."/>
            <person name="Ovrebo C."/>
            <person name="Racz N."/>
            <person name="Riley R."/>
            <person name="Savchenko A."/>
            <person name="Shiryaev A."/>
            <person name="Soop K."/>
            <person name="Spirin V."/>
            <person name="Szebenyi C."/>
            <person name="Tomsovsky M."/>
            <person name="Tulloss R.E."/>
            <person name="Uehling J."/>
            <person name="Grigoriev I.V."/>
            <person name="Vagvolgyi C."/>
            <person name="Papp T."/>
            <person name="Martin F.M."/>
            <person name="Miettinen O."/>
            <person name="Hibbett D.S."/>
            <person name="Nagy L.G."/>
        </authorList>
    </citation>
    <scope>NUCLEOTIDE SEQUENCE [LARGE SCALE GENOMIC DNA]</scope>
    <source>
        <strain evidence="9 10">CBS 121175</strain>
    </source>
</reference>
<accession>A0A5C3KRW4</accession>
<evidence type="ECO:0000256" key="2">
    <source>
        <dbReference type="ARBA" id="ARBA00006357"/>
    </source>
</evidence>
<evidence type="ECO:0000313" key="9">
    <source>
        <dbReference type="EMBL" id="TFK23242.1"/>
    </source>
</evidence>